<dbReference type="InterPro" id="IPR007110">
    <property type="entry name" value="Ig-like_dom"/>
</dbReference>
<reference evidence="14 15" key="1">
    <citation type="submission" date="2024-02" db="EMBL/GenBank/DDBJ databases">
        <title>Chromosome-level genome assembly of the Eurasian Minnow (Phoxinus phoxinus).</title>
        <authorList>
            <person name="Oriowo T.O."/>
            <person name="Martin S."/>
            <person name="Stange M."/>
            <person name="Chrysostomakis Y."/>
            <person name="Brown T."/>
            <person name="Winkler S."/>
            <person name="Kukowka S."/>
            <person name="Myers E.W."/>
            <person name="Bohne A."/>
        </authorList>
    </citation>
    <scope>NUCLEOTIDE SEQUENCE [LARGE SCALE GENOMIC DNA]</scope>
    <source>
        <strain evidence="14">ZFMK-TIS-60720</strain>
        <tissue evidence="14">Whole Organism</tissue>
    </source>
</reference>
<dbReference type="Proteomes" id="UP001364617">
    <property type="component" value="Unassembled WGS sequence"/>
</dbReference>
<feature type="signal peptide" evidence="12">
    <location>
        <begin position="1"/>
        <end position="20"/>
    </location>
</feature>
<name>A0AAN9GYT5_9TELE</name>
<dbReference type="FunFam" id="2.60.40.10:FF:000142">
    <property type="entry name" value="V-set domain-containing T-cell activation inhibitor 1"/>
    <property type="match status" value="1"/>
</dbReference>
<evidence type="ECO:0000256" key="12">
    <source>
        <dbReference type="SAM" id="SignalP"/>
    </source>
</evidence>
<evidence type="ECO:0000256" key="11">
    <source>
        <dbReference type="SAM" id="MobiDB-lite"/>
    </source>
</evidence>
<dbReference type="SMART" id="SM00409">
    <property type="entry name" value="IG"/>
    <property type="match status" value="1"/>
</dbReference>
<dbReference type="GO" id="GO:0007166">
    <property type="term" value="P:cell surface receptor signaling pathway"/>
    <property type="evidence" value="ECO:0007669"/>
    <property type="project" value="TreeGrafter"/>
</dbReference>
<evidence type="ECO:0000256" key="4">
    <source>
        <dbReference type="ARBA" id="ARBA00022729"/>
    </source>
</evidence>
<comment type="caution">
    <text evidence="14">The sequence shown here is derived from an EMBL/GenBank/DDBJ whole genome shotgun (WGS) entry which is preliminary data.</text>
</comment>
<feature type="region of interest" description="Disordered" evidence="11">
    <location>
        <begin position="128"/>
        <end position="149"/>
    </location>
</feature>
<dbReference type="InterPro" id="IPR013106">
    <property type="entry name" value="Ig_V-set"/>
</dbReference>
<dbReference type="SUPFAM" id="SSF48726">
    <property type="entry name" value="Immunoglobulin"/>
    <property type="match status" value="1"/>
</dbReference>
<dbReference type="InterPro" id="IPR051713">
    <property type="entry name" value="T-cell_Activation_Regulation"/>
</dbReference>
<accession>A0AAN9GYT5</accession>
<keyword evidence="10" id="KW-0393">Immunoglobulin domain</keyword>
<feature type="chain" id="PRO_5043014936" description="Ig-like domain-containing protein" evidence="12">
    <location>
        <begin position="21"/>
        <end position="173"/>
    </location>
</feature>
<evidence type="ECO:0000256" key="3">
    <source>
        <dbReference type="ARBA" id="ARBA00022692"/>
    </source>
</evidence>
<dbReference type="GO" id="GO:0031295">
    <property type="term" value="P:T cell costimulation"/>
    <property type="evidence" value="ECO:0007669"/>
    <property type="project" value="TreeGrafter"/>
</dbReference>
<dbReference type="GO" id="GO:0009897">
    <property type="term" value="C:external side of plasma membrane"/>
    <property type="evidence" value="ECO:0007669"/>
    <property type="project" value="TreeGrafter"/>
</dbReference>
<keyword evidence="7" id="KW-1015">Disulfide bond</keyword>
<keyword evidence="3" id="KW-0812">Transmembrane</keyword>
<dbReference type="GO" id="GO:0071222">
    <property type="term" value="P:cellular response to lipopolysaccharide"/>
    <property type="evidence" value="ECO:0007669"/>
    <property type="project" value="TreeGrafter"/>
</dbReference>
<gene>
    <name evidence="14" type="ORF">R3I93_017331</name>
</gene>
<feature type="domain" description="Ig-like" evidence="13">
    <location>
        <begin position="29"/>
        <end position="122"/>
    </location>
</feature>
<dbReference type="InterPro" id="IPR013783">
    <property type="entry name" value="Ig-like_fold"/>
</dbReference>
<dbReference type="PROSITE" id="PS50835">
    <property type="entry name" value="IG_LIKE"/>
    <property type="match status" value="1"/>
</dbReference>
<evidence type="ECO:0000259" key="13">
    <source>
        <dbReference type="PROSITE" id="PS50835"/>
    </source>
</evidence>
<evidence type="ECO:0000313" key="15">
    <source>
        <dbReference type="Proteomes" id="UP001364617"/>
    </source>
</evidence>
<keyword evidence="2" id="KW-1003">Cell membrane</keyword>
<dbReference type="GO" id="GO:0042130">
    <property type="term" value="P:negative regulation of T cell proliferation"/>
    <property type="evidence" value="ECO:0007669"/>
    <property type="project" value="TreeGrafter"/>
</dbReference>
<comment type="subcellular location">
    <subcellularLocation>
        <location evidence="1">Cell membrane</location>
        <topology evidence="1">Single-pass type I membrane protein</topology>
    </subcellularLocation>
</comment>
<evidence type="ECO:0000256" key="1">
    <source>
        <dbReference type="ARBA" id="ARBA00004251"/>
    </source>
</evidence>
<keyword evidence="15" id="KW-1185">Reference proteome</keyword>
<evidence type="ECO:0000256" key="8">
    <source>
        <dbReference type="ARBA" id="ARBA00023170"/>
    </source>
</evidence>
<keyword evidence="4 12" id="KW-0732">Signal</keyword>
<organism evidence="14 15">
    <name type="scientific">Phoxinus phoxinus</name>
    <name type="common">Eurasian minnow</name>
    <dbReference type="NCBI Taxonomy" id="58324"/>
    <lineage>
        <taxon>Eukaryota</taxon>
        <taxon>Metazoa</taxon>
        <taxon>Chordata</taxon>
        <taxon>Craniata</taxon>
        <taxon>Vertebrata</taxon>
        <taxon>Euteleostomi</taxon>
        <taxon>Actinopterygii</taxon>
        <taxon>Neopterygii</taxon>
        <taxon>Teleostei</taxon>
        <taxon>Ostariophysi</taxon>
        <taxon>Cypriniformes</taxon>
        <taxon>Leuciscidae</taxon>
        <taxon>Phoxininae</taxon>
        <taxon>Phoxinus</taxon>
    </lineage>
</organism>
<feature type="compositionally biased region" description="Basic and acidic residues" evidence="11">
    <location>
        <begin position="130"/>
        <end position="140"/>
    </location>
</feature>
<dbReference type="InterPro" id="IPR003599">
    <property type="entry name" value="Ig_sub"/>
</dbReference>
<dbReference type="AlphaFoldDB" id="A0AAN9GYT5"/>
<dbReference type="InterPro" id="IPR036179">
    <property type="entry name" value="Ig-like_dom_sf"/>
</dbReference>
<evidence type="ECO:0000256" key="7">
    <source>
        <dbReference type="ARBA" id="ARBA00023157"/>
    </source>
</evidence>
<keyword evidence="5" id="KW-1133">Transmembrane helix</keyword>
<keyword evidence="9" id="KW-0325">Glycoprotein</keyword>
<dbReference type="Gene3D" id="2.60.40.10">
    <property type="entry name" value="Immunoglobulins"/>
    <property type="match status" value="1"/>
</dbReference>
<dbReference type="PANTHER" id="PTHR25466">
    <property type="entry name" value="T-LYMPHOCYTE ACTIVATION ANTIGEN"/>
    <property type="match status" value="1"/>
</dbReference>
<evidence type="ECO:0000256" key="6">
    <source>
        <dbReference type="ARBA" id="ARBA00023136"/>
    </source>
</evidence>
<dbReference type="GO" id="GO:0006955">
    <property type="term" value="P:immune response"/>
    <property type="evidence" value="ECO:0007669"/>
    <property type="project" value="TreeGrafter"/>
</dbReference>
<evidence type="ECO:0000256" key="9">
    <source>
        <dbReference type="ARBA" id="ARBA00023180"/>
    </source>
</evidence>
<evidence type="ECO:0000256" key="10">
    <source>
        <dbReference type="ARBA" id="ARBA00023319"/>
    </source>
</evidence>
<dbReference type="EMBL" id="JAYKXH010000018">
    <property type="protein sequence ID" value="KAK7137220.1"/>
    <property type="molecule type" value="Genomic_DNA"/>
</dbReference>
<keyword evidence="8" id="KW-0675">Receptor</keyword>
<evidence type="ECO:0000313" key="14">
    <source>
        <dbReference type="EMBL" id="KAK7137220.1"/>
    </source>
</evidence>
<evidence type="ECO:0000256" key="5">
    <source>
        <dbReference type="ARBA" id="ARBA00022989"/>
    </source>
</evidence>
<sequence>MVIGWGFICVFAVLINKVCLQDTVEGVIGGSVLLPCSSTEHDLEPQDTDVHWRHNGSKNVYDIVKGEDSLQLQDPRYKNRAESLPDEYEKRNFSIKLTDLTHTDAGKYTCYITHSSEQRTVQLIINESTAGKESKSTEHENPEDETGSDSVETSLNLLFILFPVLISILSIGC</sequence>
<dbReference type="PANTHER" id="PTHR25466:SF14">
    <property type="entry name" value="BUTYROPHILIN SUBFAMILY 2 MEMBER A2-LIKE-RELATED"/>
    <property type="match status" value="1"/>
</dbReference>
<protein>
    <recommendedName>
        <fullName evidence="13">Ig-like domain-containing protein</fullName>
    </recommendedName>
</protein>
<dbReference type="GO" id="GO:0042102">
    <property type="term" value="P:positive regulation of T cell proliferation"/>
    <property type="evidence" value="ECO:0007669"/>
    <property type="project" value="TreeGrafter"/>
</dbReference>
<keyword evidence="6" id="KW-0472">Membrane</keyword>
<proteinExistence type="predicted"/>
<dbReference type="Pfam" id="PF07686">
    <property type="entry name" value="V-set"/>
    <property type="match status" value="1"/>
</dbReference>
<evidence type="ECO:0000256" key="2">
    <source>
        <dbReference type="ARBA" id="ARBA00022475"/>
    </source>
</evidence>